<gene>
    <name evidence="3" type="ORF">CEP48_05865</name>
</gene>
<dbReference type="Pfam" id="PF08220">
    <property type="entry name" value="HTH_DeoR"/>
    <property type="match status" value="1"/>
</dbReference>
<evidence type="ECO:0000259" key="1">
    <source>
        <dbReference type="Pfam" id="PF08220"/>
    </source>
</evidence>
<dbReference type="EMBL" id="CP022011">
    <property type="protein sequence ID" value="QDJ14980.1"/>
    <property type="molecule type" value="Genomic_DNA"/>
</dbReference>
<dbReference type="Proteomes" id="UP000955338">
    <property type="component" value="Chromosome"/>
</dbReference>
<protein>
    <submittedName>
        <fullName evidence="3">Transcriptional regulator</fullName>
    </submittedName>
</protein>
<keyword evidence="4" id="KW-1185">Reference proteome</keyword>
<sequence length="304" mass="35951">MPNEIDNISKHEKLASRLAIILSRLFTGERLNIKALMDEFSVSEKTIKRDLKERLVSLPWQEAGPIYYQLDPKQRILPSTEDIQRFARFTGIKDLLPKIDQEFYQEKLLENIHVKGFYYEDSSQYLSIFVEVKKAIDEKRELLFSYQKANENNKKDYQIQPYSLLNKNGIWYLIGLDQGKQKTFCLSQISLPRLLNNTFIPKPEILENIRQSDSISFGNQLNEVVIKVSKKVSPYFLRRKLLPNQEKVHKLENGDLLLFCKNINELEIVPIVRYWIPHLVIISPAELQEKMEYELRDYLNERVR</sequence>
<feature type="domain" description="WYL" evidence="2">
    <location>
        <begin position="128"/>
        <end position="190"/>
    </location>
</feature>
<dbReference type="InterPro" id="IPR001034">
    <property type="entry name" value="DeoR_HTH"/>
</dbReference>
<proteinExistence type="predicted"/>
<name>A0A8D4LMF4_9PAST</name>
<feature type="domain" description="HTH deoR-type" evidence="1">
    <location>
        <begin position="17"/>
        <end position="53"/>
    </location>
</feature>
<evidence type="ECO:0000313" key="3">
    <source>
        <dbReference type="EMBL" id="QDJ14980.1"/>
    </source>
</evidence>
<dbReference type="RefSeq" id="WP_261920500.1">
    <property type="nucleotide sequence ID" value="NZ_CP022011.1"/>
</dbReference>
<dbReference type="InterPro" id="IPR051534">
    <property type="entry name" value="CBASS_pafABC_assoc_protein"/>
</dbReference>
<evidence type="ECO:0000313" key="4">
    <source>
        <dbReference type="Proteomes" id="UP000955338"/>
    </source>
</evidence>
<organism evidence="3 4">
    <name type="scientific">Mergibacter septicus</name>
    <dbReference type="NCBI Taxonomy" id="221402"/>
    <lineage>
        <taxon>Bacteria</taxon>
        <taxon>Pseudomonadati</taxon>
        <taxon>Pseudomonadota</taxon>
        <taxon>Gammaproteobacteria</taxon>
        <taxon>Pasteurellales</taxon>
        <taxon>Pasteurellaceae</taxon>
        <taxon>Mergibacter</taxon>
    </lineage>
</organism>
<dbReference type="PANTHER" id="PTHR34580">
    <property type="match status" value="1"/>
</dbReference>
<dbReference type="InterPro" id="IPR026881">
    <property type="entry name" value="WYL_dom"/>
</dbReference>
<dbReference type="AlphaFoldDB" id="A0A8D4LMF4"/>
<dbReference type="PROSITE" id="PS52050">
    <property type="entry name" value="WYL"/>
    <property type="match status" value="1"/>
</dbReference>
<dbReference type="GO" id="GO:0003700">
    <property type="term" value="F:DNA-binding transcription factor activity"/>
    <property type="evidence" value="ECO:0007669"/>
    <property type="project" value="InterPro"/>
</dbReference>
<dbReference type="PANTHER" id="PTHR34580:SF1">
    <property type="entry name" value="PROTEIN PAFC"/>
    <property type="match status" value="1"/>
</dbReference>
<dbReference type="Pfam" id="PF13280">
    <property type="entry name" value="WYL"/>
    <property type="match status" value="1"/>
</dbReference>
<accession>A0A8D4LMF4</accession>
<evidence type="ECO:0000259" key="2">
    <source>
        <dbReference type="Pfam" id="PF13280"/>
    </source>
</evidence>
<reference evidence="3" key="1">
    <citation type="submission" date="2017-06" db="EMBL/GenBank/DDBJ databases">
        <title>Genome sequencing of pathogenic and non-pathogenic strains within Bisgaard taxon 40.</title>
        <authorList>
            <person name="Ladner J.T."/>
            <person name="Lovett S.P."/>
            <person name="Koroleva G."/>
            <person name="Lorch J.M."/>
        </authorList>
    </citation>
    <scope>NUCLEOTIDE SEQUENCE</scope>
    <source>
        <strain evidence="3">27576-1-I1</strain>
    </source>
</reference>